<keyword evidence="1" id="KW-0812">Transmembrane</keyword>
<accession>A0A812DUV9</accession>
<evidence type="ECO:0000313" key="2">
    <source>
        <dbReference type="EMBL" id="CAE1309539.1"/>
    </source>
</evidence>
<proteinExistence type="predicted"/>
<evidence type="ECO:0000313" key="3">
    <source>
        <dbReference type="Proteomes" id="UP000597762"/>
    </source>
</evidence>
<sequence length="242" mass="27577">MVLPNVFLGCFCLYQEFDSSDQRTNGSPNRFSRLLCVYTKNSTVRINALVLPYDSSPNRFLALMVLPTVFLVCLCLYQEFDSSDQRTNGSPNRFSRLLCVYTKNSTLRINALMVLLTVFLGCSVSIARVRQFGSTHYCFSQPFVSVALCLYQEFDSSDQRTVLMVFLPTVSDQRTVFLALCLYQEFDSSDQRTNGSPNRFSRLLWVYAKNSTVRINALMVLPTVFLGCFVSIPRIRQFGSTH</sequence>
<keyword evidence="1" id="KW-0472">Membrane</keyword>
<feature type="transmembrane region" description="Helical" evidence="1">
    <location>
        <begin position="109"/>
        <end position="127"/>
    </location>
</feature>
<feature type="transmembrane region" description="Helical" evidence="1">
    <location>
        <begin position="213"/>
        <end position="232"/>
    </location>
</feature>
<comment type="caution">
    <text evidence="2">The sequence shown here is derived from an EMBL/GenBank/DDBJ whole genome shotgun (WGS) entry which is preliminary data.</text>
</comment>
<reference evidence="2" key="1">
    <citation type="submission" date="2021-01" db="EMBL/GenBank/DDBJ databases">
        <authorList>
            <person name="Li R."/>
            <person name="Bekaert M."/>
        </authorList>
    </citation>
    <scope>NUCLEOTIDE SEQUENCE</scope>
    <source>
        <strain evidence="2">Farmed</strain>
    </source>
</reference>
<protein>
    <submittedName>
        <fullName evidence="2">Uncharacterized protein</fullName>
    </submittedName>
</protein>
<evidence type="ECO:0000256" key="1">
    <source>
        <dbReference type="SAM" id="Phobius"/>
    </source>
</evidence>
<dbReference type="Proteomes" id="UP000597762">
    <property type="component" value="Unassembled WGS sequence"/>
</dbReference>
<feature type="transmembrane region" description="Helical" evidence="1">
    <location>
        <begin position="60"/>
        <end position="77"/>
    </location>
</feature>
<dbReference type="EMBL" id="CAHIKZ030004310">
    <property type="protein sequence ID" value="CAE1309539.1"/>
    <property type="molecule type" value="Genomic_DNA"/>
</dbReference>
<keyword evidence="1" id="KW-1133">Transmembrane helix</keyword>
<dbReference type="AlphaFoldDB" id="A0A812DUV9"/>
<name>A0A812DUV9_ACAPH</name>
<keyword evidence="3" id="KW-1185">Reference proteome</keyword>
<organism evidence="2 3">
    <name type="scientific">Acanthosepion pharaonis</name>
    <name type="common">Pharaoh cuttlefish</name>
    <name type="synonym">Sepia pharaonis</name>
    <dbReference type="NCBI Taxonomy" id="158019"/>
    <lineage>
        <taxon>Eukaryota</taxon>
        <taxon>Metazoa</taxon>
        <taxon>Spiralia</taxon>
        <taxon>Lophotrochozoa</taxon>
        <taxon>Mollusca</taxon>
        <taxon>Cephalopoda</taxon>
        <taxon>Coleoidea</taxon>
        <taxon>Decapodiformes</taxon>
        <taxon>Sepiida</taxon>
        <taxon>Sepiina</taxon>
        <taxon>Sepiidae</taxon>
        <taxon>Acanthosepion</taxon>
    </lineage>
</organism>
<gene>
    <name evidence="2" type="ORF">SPHA_61204</name>
</gene>